<dbReference type="InterPro" id="IPR036410">
    <property type="entry name" value="HSP_DnaJ_Cys-rich_dom_sf"/>
</dbReference>
<evidence type="ECO:0000256" key="10">
    <source>
        <dbReference type="ARBA" id="ARBA00061004"/>
    </source>
</evidence>
<feature type="domain" description="CR-type" evidence="15">
    <location>
        <begin position="142"/>
        <end position="224"/>
    </location>
</feature>
<keyword evidence="7 12" id="KW-0346">Stress response</keyword>
<dbReference type="InterPro" id="IPR036869">
    <property type="entry name" value="J_dom_sf"/>
</dbReference>
<dbReference type="NCBIfam" id="NF008035">
    <property type="entry name" value="PRK10767.1"/>
    <property type="match status" value="1"/>
</dbReference>
<evidence type="ECO:0000256" key="8">
    <source>
        <dbReference type="ARBA" id="ARBA00023186"/>
    </source>
</evidence>
<evidence type="ECO:0000256" key="4">
    <source>
        <dbReference type="ARBA" id="ARBA00022737"/>
    </source>
</evidence>
<keyword evidence="6 12" id="KW-0862">Zinc</keyword>
<evidence type="ECO:0000256" key="6">
    <source>
        <dbReference type="ARBA" id="ARBA00022833"/>
    </source>
</evidence>
<dbReference type="InterPro" id="IPR001623">
    <property type="entry name" value="DnaJ_domain"/>
</dbReference>
<gene>
    <name evidence="12" type="primary">dnaJ</name>
    <name evidence="16" type="ORF">BLX24_00190</name>
</gene>
<dbReference type="GO" id="GO:0009408">
    <property type="term" value="P:response to heat"/>
    <property type="evidence" value="ECO:0007669"/>
    <property type="project" value="InterPro"/>
</dbReference>
<organism evidence="16 17">
    <name type="scientific">Arsenicibacter rosenii</name>
    <dbReference type="NCBI Taxonomy" id="1750698"/>
    <lineage>
        <taxon>Bacteria</taxon>
        <taxon>Pseudomonadati</taxon>
        <taxon>Bacteroidota</taxon>
        <taxon>Cytophagia</taxon>
        <taxon>Cytophagales</taxon>
        <taxon>Spirosomataceae</taxon>
        <taxon>Arsenicibacter</taxon>
    </lineage>
</organism>
<dbReference type="GO" id="GO:0005524">
    <property type="term" value="F:ATP binding"/>
    <property type="evidence" value="ECO:0007669"/>
    <property type="project" value="InterPro"/>
</dbReference>
<dbReference type="FunFam" id="2.10.230.10:FF:000002">
    <property type="entry name" value="Molecular chaperone DnaJ"/>
    <property type="match status" value="1"/>
</dbReference>
<feature type="zinc finger region" description="CR-type" evidence="13">
    <location>
        <begin position="142"/>
        <end position="224"/>
    </location>
</feature>
<evidence type="ECO:0000256" key="12">
    <source>
        <dbReference type="HAMAP-Rule" id="MF_01152"/>
    </source>
</evidence>
<accession>A0A1S2VP93</accession>
<dbReference type="RefSeq" id="WP_071501085.1">
    <property type="nucleotide sequence ID" value="NZ_MORL01000001.1"/>
</dbReference>
<feature type="repeat" description="CXXCXGXG motif" evidence="12">
    <location>
        <begin position="172"/>
        <end position="179"/>
    </location>
</feature>
<comment type="similarity">
    <text evidence="10 12">Belongs to the DnaJ family.</text>
</comment>
<dbReference type="PROSITE" id="PS51188">
    <property type="entry name" value="ZF_CR"/>
    <property type="match status" value="1"/>
</dbReference>
<feature type="binding site" evidence="12">
    <location>
        <position position="212"/>
    </location>
    <ligand>
        <name>Zn(2+)</name>
        <dbReference type="ChEBI" id="CHEBI:29105"/>
        <label>1</label>
    </ligand>
</feature>
<keyword evidence="5 12" id="KW-0863">Zinc-finger</keyword>
<dbReference type="CDD" id="cd10719">
    <property type="entry name" value="DnaJ_zf"/>
    <property type="match status" value="1"/>
</dbReference>
<dbReference type="SUPFAM" id="SSF57938">
    <property type="entry name" value="DnaJ/Hsp40 cysteine-rich domain"/>
    <property type="match status" value="1"/>
</dbReference>
<feature type="repeat" description="CXXCXGXG motif" evidence="12">
    <location>
        <begin position="155"/>
        <end position="162"/>
    </location>
</feature>
<keyword evidence="3 12" id="KW-0479">Metal-binding</keyword>
<evidence type="ECO:0000256" key="3">
    <source>
        <dbReference type="ARBA" id="ARBA00022723"/>
    </source>
</evidence>
<dbReference type="InterPro" id="IPR018253">
    <property type="entry name" value="DnaJ_domain_CS"/>
</dbReference>
<evidence type="ECO:0000256" key="2">
    <source>
        <dbReference type="ARBA" id="ARBA00022705"/>
    </source>
</evidence>
<feature type="repeat" description="CXXCXGXG motif" evidence="12">
    <location>
        <begin position="212"/>
        <end position="219"/>
    </location>
</feature>
<dbReference type="SMART" id="SM00271">
    <property type="entry name" value="DnaJ"/>
    <property type="match status" value="1"/>
</dbReference>
<dbReference type="GO" id="GO:0005737">
    <property type="term" value="C:cytoplasm"/>
    <property type="evidence" value="ECO:0007669"/>
    <property type="project" value="UniProtKB-SubCell"/>
</dbReference>
<dbReference type="CDD" id="cd10747">
    <property type="entry name" value="DnaJ_C"/>
    <property type="match status" value="1"/>
</dbReference>
<dbReference type="Gene3D" id="2.60.260.20">
    <property type="entry name" value="Urease metallochaperone UreE, N-terminal domain"/>
    <property type="match status" value="2"/>
</dbReference>
<keyword evidence="17" id="KW-1185">Reference proteome</keyword>
<keyword evidence="1 12" id="KW-0963">Cytoplasm</keyword>
<keyword evidence="8 12" id="KW-0143">Chaperone</keyword>
<reference evidence="16 17" key="1">
    <citation type="submission" date="2016-10" db="EMBL/GenBank/DDBJ databases">
        <title>Arsenicibacter rosenii gen. nov., sp. nov., an efficient arsenic-methylating bacterium isolated from an arsenic-contaminated paddy soil.</title>
        <authorList>
            <person name="Huang K."/>
        </authorList>
    </citation>
    <scope>NUCLEOTIDE SEQUENCE [LARGE SCALE GENOMIC DNA]</scope>
    <source>
        <strain evidence="16 17">SM-1</strain>
    </source>
</reference>
<dbReference type="GO" id="GO:0006260">
    <property type="term" value="P:DNA replication"/>
    <property type="evidence" value="ECO:0007669"/>
    <property type="project" value="UniProtKB-KW"/>
</dbReference>
<dbReference type="GO" id="GO:0031072">
    <property type="term" value="F:heat shock protein binding"/>
    <property type="evidence" value="ECO:0007669"/>
    <property type="project" value="InterPro"/>
</dbReference>
<dbReference type="PROSITE" id="PS00636">
    <property type="entry name" value="DNAJ_1"/>
    <property type="match status" value="1"/>
</dbReference>
<evidence type="ECO:0000256" key="7">
    <source>
        <dbReference type="ARBA" id="ARBA00023016"/>
    </source>
</evidence>
<evidence type="ECO:0000313" key="17">
    <source>
        <dbReference type="Proteomes" id="UP000181790"/>
    </source>
</evidence>
<comment type="subunit">
    <text evidence="12">Homodimer.</text>
</comment>
<dbReference type="PANTHER" id="PTHR43096">
    <property type="entry name" value="DNAJ HOMOLOG 1, MITOCHONDRIAL-RELATED"/>
    <property type="match status" value="1"/>
</dbReference>
<dbReference type="Pfam" id="PF00226">
    <property type="entry name" value="DnaJ"/>
    <property type="match status" value="1"/>
</dbReference>
<evidence type="ECO:0000256" key="11">
    <source>
        <dbReference type="ARBA" id="ARBA00067609"/>
    </source>
</evidence>
<dbReference type="PANTHER" id="PTHR43096:SF48">
    <property type="entry name" value="CHAPERONE PROTEIN DNAJ"/>
    <property type="match status" value="1"/>
</dbReference>
<dbReference type="PROSITE" id="PS50076">
    <property type="entry name" value="DNAJ_2"/>
    <property type="match status" value="1"/>
</dbReference>
<dbReference type="SUPFAM" id="SSF49493">
    <property type="entry name" value="HSP40/DnaJ peptide-binding domain"/>
    <property type="match status" value="2"/>
</dbReference>
<comment type="caution">
    <text evidence="16">The sequence shown here is derived from an EMBL/GenBank/DDBJ whole genome shotgun (WGS) entry which is preliminary data.</text>
</comment>
<dbReference type="InterPro" id="IPR001305">
    <property type="entry name" value="HSP_DnaJ_Cys-rich_dom"/>
</dbReference>
<feature type="domain" description="J" evidence="14">
    <location>
        <begin position="6"/>
        <end position="71"/>
    </location>
</feature>
<comment type="subcellular location">
    <subcellularLocation>
        <location evidence="12">Cytoplasm</location>
    </subcellularLocation>
</comment>
<feature type="binding site" evidence="12">
    <location>
        <position position="172"/>
    </location>
    <ligand>
        <name>Zn(2+)</name>
        <dbReference type="ChEBI" id="CHEBI:29105"/>
        <label>2</label>
    </ligand>
</feature>
<dbReference type="AlphaFoldDB" id="A0A1S2VP93"/>
<dbReference type="InterPro" id="IPR002939">
    <property type="entry name" value="DnaJ_C"/>
</dbReference>
<evidence type="ECO:0000313" key="16">
    <source>
        <dbReference type="EMBL" id="OIN60583.1"/>
    </source>
</evidence>
<evidence type="ECO:0000259" key="15">
    <source>
        <dbReference type="PROSITE" id="PS51188"/>
    </source>
</evidence>
<feature type="binding site" evidence="12">
    <location>
        <position position="158"/>
    </location>
    <ligand>
        <name>Zn(2+)</name>
        <dbReference type="ChEBI" id="CHEBI:29105"/>
        <label>1</label>
    </ligand>
</feature>
<dbReference type="FunFam" id="2.60.260.20:FF:000005">
    <property type="entry name" value="Chaperone protein dnaJ 1, mitochondrial"/>
    <property type="match status" value="1"/>
</dbReference>
<dbReference type="GO" id="GO:0008270">
    <property type="term" value="F:zinc ion binding"/>
    <property type="evidence" value="ECO:0007669"/>
    <property type="project" value="UniProtKB-UniRule"/>
</dbReference>
<dbReference type="FunFam" id="1.10.287.110:FF:000034">
    <property type="entry name" value="Chaperone protein DnaJ"/>
    <property type="match status" value="1"/>
</dbReference>
<sequence>MATKRDYYEVLGIDKNASADDIKKAYRKMAIKYHPDKNPDDPSAEEKFKEAAEAYDVLSDAQKKARYDQFGHQGLGGNGGFGGYGGGPSMEDIFSQFGDIFGDESPFGSFFGRSTGGQRQRVRRGSDLRIKLKLNLQEVANGVEKKIKVKRHVTCTTCGGNGSKNGTAVTTCQTCNGTGQVRKVVNTMLGQMVSTNTCPTCNGEGKQVTDRCDTCFGEGRLLQEDVIPIKIPAGVAEGVQLSVSGKGNVPPRGGVAGDLLILIEEEEDEELKRDGTNIVFDLYVNFADAALGTSVEVPTIDGRARITLEPGTQSGKILRLKGKGIKELNGYGRGDQLVHVNVWTPRTLSSDERALLERLRSAPNFLPKPNKNEKGFFEKMKDFFHG</sequence>
<dbReference type="CDD" id="cd06257">
    <property type="entry name" value="DnaJ"/>
    <property type="match status" value="1"/>
</dbReference>
<dbReference type="InterPro" id="IPR008971">
    <property type="entry name" value="HSP40/DnaJ_pept-bd"/>
</dbReference>
<keyword evidence="2 12" id="KW-0235">DNA replication</keyword>
<name>A0A1S2VP93_9BACT</name>
<dbReference type="Gene3D" id="1.10.287.110">
    <property type="entry name" value="DnaJ domain"/>
    <property type="match status" value="1"/>
</dbReference>
<protein>
    <recommendedName>
        <fullName evidence="11 12">Chaperone protein DnaJ</fullName>
    </recommendedName>
</protein>
<dbReference type="SUPFAM" id="SSF46565">
    <property type="entry name" value="Chaperone J-domain"/>
    <property type="match status" value="1"/>
</dbReference>
<evidence type="ECO:0000256" key="9">
    <source>
        <dbReference type="ARBA" id="ARBA00053423"/>
    </source>
</evidence>
<dbReference type="GO" id="GO:0042026">
    <property type="term" value="P:protein refolding"/>
    <property type="evidence" value="ECO:0007669"/>
    <property type="project" value="TreeGrafter"/>
</dbReference>
<dbReference type="InterPro" id="IPR012724">
    <property type="entry name" value="DnaJ"/>
</dbReference>
<dbReference type="NCBIfam" id="TIGR02349">
    <property type="entry name" value="DnaJ_bact"/>
    <property type="match status" value="1"/>
</dbReference>
<comment type="function">
    <text evidence="9 12">Participates actively in the response to hyperosmotic and heat shock by preventing the aggregation of stress-denatured proteins and by disaggregating proteins, also in an autonomous, DnaK-independent fashion. Unfolded proteins bind initially to DnaJ; upon interaction with the DnaJ-bound protein, DnaK hydrolyzes its bound ATP, resulting in the formation of a stable complex. GrpE releases ADP from DnaK; ATP binding to DnaK triggers the release of the substrate protein, thus completing the reaction cycle. Several rounds of ATP-dependent interactions between DnaJ, DnaK and GrpE are required for fully efficient folding. Also involved, together with DnaK and GrpE, in the DNA replication of plasmids through activation of initiation proteins.</text>
</comment>
<feature type="binding site" evidence="12">
    <location>
        <position position="175"/>
    </location>
    <ligand>
        <name>Zn(2+)</name>
        <dbReference type="ChEBI" id="CHEBI:29105"/>
        <label>2</label>
    </ligand>
</feature>
<dbReference type="Pfam" id="PF00684">
    <property type="entry name" value="DnaJ_CXXCXGXG"/>
    <property type="match status" value="1"/>
</dbReference>
<evidence type="ECO:0000256" key="13">
    <source>
        <dbReference type="PROSITE-ProRule" id="PRU00546"/>
    </source>
</evidence>
<feature type="binding site" evidence="12">
    <location>
        <position position="155"/>
    </location>
    <ligand>
        <name>Zn(2+)</name>
        <dbReference type="ChEBI" id="CHEBI:29105"/>
        <label>1</label>
    </ligand>
</feature>
<dbReference type="EMBL" id="MORL01000001">
    <property type="protein sequence ID" value="OIN60583.1"/>
    <property type="molecule type" value="Genomic_DNA"/>
</dbReference>
<dbReference type="Proteomes" id="UP000181790">
    <property type="component" value="Unassembled WGS sequence"/>
</dbReference>
<feature type="binding site" evidence="12">
    <location>
        <position position="198"/>
    </location>
    <ligand>
        <name>Zn(2+)</name>
        <dbReference type="ChEBI" id="CHEBI:29105"/>
        <label>2</label>
    </ligand>
</feature>
<feature type="binding site" evidence="12">
    <location>
        <position position="201"/>
    </location>
    <ligand>
        <name>Zn(2+)</name>
        <dbReference type="ChEBI" id="CHEBI:29105"/>
        <label>2</label>
    </ligand>
</feature>
<dbReference type="Gene3D" id="2.10.230.10">
    <property type="entry name" value="Heat shock protein DnaJ, cysteine-rich domain"/>
    <property type="match status" value="1"/>
</dbReference>
<keyword evidence="4 12" id="KW-0677">Repeat</keyword>
<dbReference type="PRINTS" id="PR00625">
    <property type="entry name" value="JDOMAIN"/>
</dbReference>
<evidence type="ECO:0000256" key="5">
    <source>
        <dbReference type="ARBA" id="ARBA00022771"/>
    </source>
</evidence>
<feature type="binding site" evidence="12">
    <location>
        <position position="215"/>
    </location>
    <ligand>
        <name>Zn(2+)</name>
        <dbReference type="ChEBI" id="CHEBI:29105"/>
        <label>1</label>
    </ligand>
</feature>
<comment type="domain">
    <text evidence="12">The J domain is necessary and sufficient to stimulate DnaK ATPase activity. Zinc center 1 plays an important role in the autonomous, DnaK-independent chaperone activity of DnaJ. Zinc center 2 is essential for interaction with DnaK and for DnaJ activity.</text>
</comment>
<evidence type="ECO:0000259" key="14">
    <source>
        <dbReference type="PROSITE" id="PS50076"/>
    </source>
</evidence>
<dbReference type="Pfam" id="PF01556">
    <property type="entry name" value="DnaJ_C"/>
    <property type="match status" value="1"/>
</dbReference>
<comment type="cofactor">
    <cofactor evidence="12">
        <name>Zn(2+)</name>
        <dbReference type="ChEBI" id="CHEBI:29105"/>
    </cofactor>
    <text evidence="12">Binds 2 Zn(2+) ions per monomer.</text>
</comment>
<dbReference type="HAMAP" id="MF_01152">
    <property type="entry name" value="DnaJ"/>
    <property type="match status" value="1"/>
</dbReference>
<dbReference type="OrthoDB" id="9779889at2"/>
<evidence type="ECO:0000256" key="1">
    <source>
        <dbReference type="ARBA" id="ARBA00022490"/>
    </source>
</evidence>
<feature type="repeat" description="CXXCXGXG motif" evidence="12">
    <location>
        <begin position="198"/>
        <end position="205"/>
    </location>
</feature>
<proteinExistence type="inferred from homology"/>
<dbReference type="GO" id="GO:0051082">
    <property type="term" value="F:unfolded protein binding"/>
    <property type="evidence" value="ECO:0007669"/>
    <property type="project" value="UniProtKB-UniRule"/>
</dbReference>